<name>A0ABD3MPY2_9STRA</name>
<dbReference type="PANTHER" id="PTHR10683">
    <property type="entry name" value="TRANSALDOLASE"/>
    <property type="match status" value="1"/>
</dbReference>
<dbReference type="InterPro" id="IPR001585">
    <property type="entry name" value="TAL/FSA"/>
</dbReference>
<evidence type="ECO:0008006" key="5">
    <source>
        <dbReference type="Google" id="ProtNLM"/>
    </source>
</evidence>
<evidence type="ECO:0000256" key="1">
    <source>
        <dbReference type="ARBA" id="ARBA00023270"/>
    </source>
</evidence>
<dbReference type="AlphaFoldDB" id="A0ABD3MPY2"/>
<proteinExistence type="predicted"/>
<comment type="caution">
    <text evidence="3">The sequence shown here is derived from an EMBL/GenBank/DDBJ whole genome shotgun (WGS) entry which is preliminary data.</text>
</comment>
<dbReference type="PANTHER" id="PTHR10683:SF40">
    <property type="entry name" value="FRUCTOSE-6-PHOSPHATE ALDOLASE 1-RELATED"/>
    <property type="match status" value="1"/>
</dbReference>
<gene>
    <name evidence="3" type="ORF">ACHAWU_002618</name>
</gene>
<reference evidence="3 4" key="1">
    <citation type="submission" date="2024-10" db="EMBL/GenBank/DDBJ databases">
        <title>Updated reference genomes for cyclostephanoid diatoms.</title>
        <authorList>
            <person name="Roberts W.R."/>
            <person name="Alverson A.J."/>
        </authorList>
    </citation>
    <scope>NUCLEOTIDE SEQUENCE [LARGE SCALE GENOMIC DNA]</scope>
    <source>
        <strain evidence="3 4">AJA232-27</strain>
    </source>
</reference>
<keyword evidence="1" id="KW-0704">Schiff base</keyword>
<keyword evidence="4" id="KW-1185">Reference proteome</keyword>
<dbReference type="InterPro" id="IPR013785">
    <property type="entry name" value="Aldolase_TIM"/>
</dbReference>
<dbReference type="Gene3D" id="3.20.20.70">
    <property type="entry name" value="Aldolase class I"/>
    <property type="match status" value="1"/>
</dbReference>
<evidence type="ECO:0000256" key="2">
    <source>
        <dbReference type="SAM" id="SignalP"/>
    </source>
</evidence>
<dbReference type="SUPFAM" id="SSF51569">
    <property type="entry name" value="Aldolase"/>
    <property type="match status" value="1"/>
</dbReference>
<organism evidence="3 4">
    <name type="scientific">Discostella pseudostelligera</name>
    <dbReference type="NCBI Taxonomy" id="259834"/>
    <lineage>
        <taxon>Eukaryota</taxon>
        <taxon>Sar</taxon>
        <taxon>Stramenopiles</taxon>
        <taxon>Ochrophyta</taxon>
        <taxon>Bacillariophyta</taxon>
        <taxon>Coscinodiscophyceae</taxon>
        <taxon>Thalassiosirophycidae</taxon>
        <taxon>Stephanodiscales</taxon>
        <taxon>Stephanodiscaceae</taxon>
        <taxon>Discostella</taxon>
    </lineage>
</organism>
<dbReference type="Proteomes" id="UP001530293">
    <property type="component" value="Unassembled WGS sequence"/>
</dbReference>
<sequence>MPLAFIIICCLCCSLLFHHCDSFTPPHRGDCRFFLDTADTAEWDALLPLGLFHGITTNPTLLERANQPCTISSLHSLASKALLQTNEFMIQTWGSTPSEMYDNGMTLSIIDRERIVIKVPVTTKGTEVARRLMESGVRVCLTAGYDSKQALIAASLGVEYLAPYLGRMTDNGKDGFVECRRMQNIVDGLGSDTRILVASLRDAETLADLAVDGLDTFTFSPAVARMFFEEPLTDIAAAEFEEAAARGGE</sequence>
<feature type="signal peptide" evidence="2">
    <location>
        <begin position="1"/>
        <end position="22"/>
    </location>
</feature>
<protein>
    <recommendedName>
        <fullName evidence="5">Transaldolase</fullName>
    </recommendedName>
</protein>
<evidence type="ECO:0000313" key="3">
    <source>
        <dbReference type="EMBL" id="KAL3765823.1"/>
    </source>
</evidence>
<dbReference type="PROSITE" id="PS01054">
    <property type="entry name" value="TRANSALDOLASE_1"/>
    <property type="match status" value="1"/>
</dbReference>
<dbReference type="Pfam" id="PF00923">
    <property type="entry name" value="TAL_FSA"/>
    <property type="match status" value="1"/>
</dbReference>
<evidence type="ECO:0000313" key="4">
    <source>
        <dbReference type="Proteomes" id="UP001530293"/>
    </source>
</evidence>
<feature type="chain" id="PRO_5044803895" description="Transaldolase" evidence="2">
    <location>
        <begin position="23"/>
        <end position="249"/>
    </location>
</feature>
<dbReference type="InterPro" id="IPR018225">
    <property type="entry name" value="Transaldolase_AS"/>
</dbReference>
<keyword evidence="2" id="KW-0732">Signal</keyword>
<dbReference type="EMBL" id="JALLBG020000091">
    <property type="protein sequence ID" value="KAL3765823.1"/>
    <property type="molecule type" value="Genomic_DNA"/>
</dbReference>
<accession>A0ABD3MPY2</accession>